<organism evidence="10 11">
    <name type="scientific">Basidiobolus ranarum</name>
    <dbReference type="NCBI Taxonomy" id="34480"/>
    <lineage>
        <taxon>Eukaryota</taxon>
        <taxon>Fungi</taxon>
        <taxon>Fungi incertae sedis</taxon>
        <taxon>Zoopagomycota</taxon>
        <taxon>Entomophthoromycotina</taxon>
        <taxon>Basidiobolomycetes</taxon>
        <taxon>Basidiobolales</taxon>
        <taxon>Basidiobolaceae</taxon>
        <taxon>Basidiobolus</taxon>
    </lineage>
</organism>
<feature type="transmembrane region" description="Helical" evidence="8">
    <location>
        <begin position="428"/>
        <end position="449"/>
    </location>
</feature>
<dbReference type="Proteomes" id="UP001479436">
    <property type="component" value="Unassembled WGS sequence"/>
</dbReference>
<feature type="transmembrane region" description="Helical" evidence="8">
    <location>
        <begin position="629"/>
        <end position="649"/>
    </location>
</feature>
<feature type="region of interest" description="Disordered" evidence="7">
    <location>
        <begin position="337"/>
        <end position="372"/>
    </location>
</feature>
<keyword evidence="6 8" id="KW-0472">Membrane</keyword>
<keyword evidence="5 8" id="KW-1133">Transmembrane helix</keyword>
<dbReference type="PANTHER" id="PTHR43302:SF5">
    <property type="entry name" value="TRANSPORTER ARSB-RELATED"/>
    <property type="match status" value="1"/>
</dbReference>
<accession>A0ABR2WS34</accession>
<feature type="transmembrane region" description="Helical" evidence="8">
    <location>
        <begin position="36"/>
        <end position="55"/>
    </location>
</feature>
<feature type="domain" description="Citrate transporter-like" evidence="9">
    <location>
        <begin position="36"/>
        <end position="573"/>
    </location>
</feature>
<evidence type="ECO:0000259" key="9">
    <source>
        <dbReference type="Pfam" id="PF03600"/>
    </source>
</evidence>
<feature type="compositionally biased region" description="Polar residues" evidence="7">
    <location>
        <begin position="350"/>
        <end position="365"/>
    </location>
</feature>
<gene>
    <name evidence="10" type="ORF">K7432_008226</name>
</gene>
<dbReference type="PANTHER" id="PTHR43302">
    <property type="entry name" value="TRANSPORTER ARSB-RELATED"/>
    <property type="match status" value="1"/>
</dbReference>
<sequence>MVQPQHDYCSFKTYLAVGICCLCLFLPYVKPLSSRGKTGIVFLGGVLMVTFNIISFEQAFLSLRGCTLLLFPSLGIISYKLKEKGLKRNIRRFLLRSPHSIPFFLAKVSLLSGLMGAFFLNDGVFIVISEIVFSICNDHGLHLHPFGLAIITSANIGSVAIIVGCPLNMIIYETTQKFSFFKYIIIMSLPAIVGVSLNTLCLCWFYNNRMEIDVPHSCSSVDYHTAIAEYERISQGIEPEIQQKELLISVIQTKVYGATKSDCLLSYDSLEYQHGNEYFETMEESNSDPIPIYCSNFSTSPESISPTQLLPDTPPTTPQIIMNNARPTMFVWPPPPASSKVSIASEEDGSSQVSSKTLQLPTPASANEPPPVPKLLIPARPFDGLTAFYGTITPSSSIHSSRSPRSPRSYGRVRVTLYEKAWREISGFWGSHFNGVVVTIFLVAMYFAMLLGLNPVWACCTTAALLALFNNTTLSMLLSHVNWTFLCYLCGIFVLTRGLLATPVLKDIWELIGPWLSIGTRNIHLTAWIFCLVIMIPNTIIGPFPTLLLVLPFLQDIEDPVMSLQLTLVLLWCAVLCSNLTPYSSIASRIVTDVFRQYYIDKTLDPRNGVTEIERSKRWFGRLQVWMRYTSWSTFMITMMGVPLILYNVDSPGS</sequence>
<evidence type="ECO:0000256" key="8">
    <source>
        <dbReference type="SAM" id="Phobius"/>
    </source>
</evidence>
<protein>
    <recommendedName>
        <fullName evidence="9">Citrate transporter-like domain-containing protein</fullName>
    </recommendedName>
</protein>
<dbReference type="EMBL" id="JASJQH010000446">
    <property type="protein sequence ID" value="KAK9764340.1"/>
    <property type="molecule type" value="Genomic_DNA"/>
</dbReference>
<reference evidence="10 11" key="1">
    <citation type="submission" date="2023-04" db="EMBL/GenBank/DDBJ databases">
        <title>Genome of Basidiobolus ranarum AG-B5.</title>
        <authorList>
            <person name="Stajich J.E."/>
            <person name="Carter-House D."/>
            <person name="Gryganskyi A."/>
        </authorList>
    </citation>
    <scope>NUCLEOTIDE SEQUENCE [LARGE SCALE GENOMIC DNA]</scope>
    <source>
        <strain evidence="10 11">AG-B5</strain>
    </source>
</reference>
<feature type="transmembrane region" description="Helical" evidence="8">
    <location>
        <begin position="148"/>
        <end position="171"/>
    </location>
</feature>
<evidence type="ECO:0000256" key="4">
    <source>
        <dbReference type="ARBA" id="ARBA00022692"/>
    </source>
</evidence>
<feature type="transmembrane region" description="Helical" evidence="8">
    <location>
        <begin position="566"/>
        <end position="586"/>
    </location>
</feature>
<dbReference type="Pfam" id="PF03600">
    <property type="entry name" value="CitMHS"/>
    <property type="match status" value="1"/>
</dbReference>
<comment type="caution">
    <text evidence="10">The sequence shown here is derived from an EMBL/GenBank/DDBJ whole genome shotgun (WGS) entry which is preliminary data.</text>
</comment>
<evidence type="ECO:0000256" key="2">
    <source>
        <dbReference type="ARBA" id="ARBA00022448"/>
    </source>
</evidence>
<keyword evidence="2" id="KW-0813">Transport</keyword>
<keyword evidence="11" id="KW-1185">Reference proteome</keyword>
<evidence type="ECO:0000313" key="11">
    <source>
        <dbReference type="Proteomes" id="UP001479436"/>
    </source>
</evidence>
<dbReference type="InterPro" id="IPR004680">
    <property type="entry name" value="Cit_transptr-like_dom"/>
</dbReference>
<feature type="transmembrane region" description="Helical" evidence="8">
    <location>
        <begin position="117"/>
        <end position="136"/>
    </location>
</feature>
<evidence type="ECO:0000256" key="5">
    <source>
        <dbReference type="ARBA" id="ARBA00022989"/>
    </source>
</evidence>
<evidence type="ECO:0000256" key="1">
    <source>
        <dbReference type="ARBA" id="ARBA00004651"/>
    </source>
</evidence>
<keyword evidence="3" id="KW-1003">Cell membrane</keyword>
<evidence type="ECO:0000256" key="7">
    <source>
        <dbReference type="SAM" id="MobiDB-lite"/>
    </source>
</evidence>
<keyword evidence="4 8" id="KW-0812">Transmembrane</keyword>
<name>A0ABR2WS34_9FUNG</name>
<evidence type="ECO:0000256" key="3">
    <source>
        <dbReference type="ARBA" id="ARBA00022475"/>
    </source>
</evidence>
<evidence type="ECO:0000313" key="10">
    <source>
        <dbReference type="EMBL" id="KAK9764340.1"/>
    </source>
</evidence>
<evidence type="ECO:0000256" key="6">
    <source>
        <dbReference type="ARBA" id="ARBA00023136"/>
    </source>
</evidence>
<feature type="transmembrane region" description="Helical" evidence="8">
    <location>
        <begin position="525"/>
        <end position="554"/>
    </location>
</feature>
<feature type="transmembrane region" description="Helical" evidence="8">
    <location>
        <begin position="12"/>
        <end position="29"/>
    </location>
</feature>
<comment type="subcellular location">
    <subcellularLocation>
        <location evidence="1">Cell membrane</location>
        <topology evidence="1">Multi-pass membrane protein</topology>
    </subcellularLocation>
</comment>
<proteinExistence type="predicted"/>
<feature type="transmembrane region" description="Helical" evidence="8">
    <location>
        <begin position="183"/>
        <end position="206"/>
    </location>
</feature>